<keyword evidence="2" id="KW-1185">Reference proteome</keyword>
<dbReference type="EMBL" id="SRZC01000035">
    <property type="protein sequence ID" value="TGX79880.1"/>
    <property type="molecule type" value="Genomic_DNA"/>
</dbReference>
<proteinExistence type="predicted"/>
<gene>
    <name evidence="1" type="ORF">E5358_14390</name>
</gene>
<protein>
    <submittedName>
        <fullName evidence="1">Sigma-70 family RNA polymerase sigma factor</fullName>
    </submittedName>
</protein>
<comment type="caution">
    <text evidence="1">The sequence shown here is derived from an EMBL/GenBank/DDBJ whole genome shotgun (WGS) entry which is preliminary data.</text>
</comment>
<name>A0AC61QLT4_9BACT</name>
<dbReference type="Proteomes" id="UP000308886">
    <property type="component" value="Unassembled WGS sequence"/>
</dbReference>
<evidence type="ECO:0000313" key="2">
    <source>
        <dbReference type="Proteomes" id="UP000308886"/>
    </source>
</evidence>
<organism evidence="1 2">
    <name type="scientific">Palleniella muris</name>
    <dbReference type="NCBI Taxonomy" id="3038145"/>
    <lineage>
        <taxon>Bacteria</taxon>
        <taxon>Pseudomonadati</taxon>
        <taxon>Bacteroidota</taxon>
        <taxon>Bacteroidia</taxon>
        <taxon>Bacteroidales</taxon>
        <taxon>Prevotellaceae</taxon>
        <taxon>Palleniella</taxon>
    </lineage>
</organism>
<evidence type="ECO:0000313" key="1">
    <source>
        <dbReference type="EMBL" id="TGX79880.1"/>
    </source>
</evidence>
<reference evidence="1" key="1">
    <citation type="submission" date="2019-04" db="EMBL/GenBank/DDBJ databases">
        <title>Microbes associate with the intestines of laboratory mice.</title>
        <authorList>
            <person name="Navarre W."/>
            <person name="Wong E."/>
            <person name="Huang K."/>
            <person name="Tropini C."/>
            <person name="Ng K."/>
            <person name="Yu B."/>
        </authorList>
    </citation>
    <scope>NUCLEOTIDE SEQUENCE</scope>
    <source>
        <strain evidence="1">NM73_A23</strain>
    </source>
</reference>
<sequence>MNNSDSVASLSALTDEQLAIAYINGNNGAFDLLLERNKTKLFSYILFVVRSRDIADDIFQDTFVKVIIKLQRGEYKPSGKFSAWLTRIAHNVIMDRFRSQQNNSTIDVDNENDMAKVEGDALTNDSVENYFVTEQILTDVKHLMNCLPPLQREVVFMRYFQEMSFKEIAEVTGVSINTSLGRMHYAVNNLRKMIKNNKMELHVV</sequence>
<accession>A0AC61QLT4</accession>